<dbReference type="Pfam" id="PF13439">
    <property type="entry name" value="Glyco_transf_4"/>
    <property type="match status" value="1"/>
</dbReference>
<organism evidence="3">
    <name type="scientific">Providencia alcalifaciens</name>
    <dbReference type="NCBI Taxonomy" id="126385"/>
    <lineage>
        <taxon>Bacteria</taxon>
        <taxon>Pseudomonadati</taxon>
        <taxon>Pseudomonadota</taxon>
        <taxon>Gammaproteobacteria</taxon>
        <taxon>Enterobacterales</taxon>
        <taxon>Morganellaceae</taxon>
        <taxon>Providencia</taxon>
    </lineage>
</organism>
<accession>A0A346CL41</accession>
<proteinExistence type="predicted"/>
<dbReference type="GO" id="GO:0016757">
    <property type="term" value="F:glycosyltransferase activity"/>
    <property type="evidence" value="ECO:0007669"/>
    <property type="project" value="InterPro"/>
</dbReference>
<evidence type="ECO:0000259" key="1">
    <source>
        <dbReference type="Pfam" id="PF00534"/>
    </source>
</evidence>
<dbReference type="Pfam" id="PF00534">
    <property type="entry name" value="Glycos_transf_1"/>
    <property type="match status" value="1"/>
</dbReference>
<dbReference type="Gene3D" id="3.40.50.2000">
    <property type="entry name" value="Glycogen Phosphorylase B"/>
    <property type="match status" value="2"/>
</dbReference>
<protein>
    <submittedName>
        <fullName evidence="3">Glycosyltransferase</fullName>
    </submittedName>
</protein>
<dbReference type="RefSeq" id="WP_224120397.1">
    <property type="nucleotide sequence ID" value="NZ_OU659150.1"/>
</dbReference>
<evidence type="ECO:0000259" key="2">
    <source>
        <dbReference type="Pfam" id="PF13439"/>
    </source>
</evidence>
<sequence>MKIVYVITKADEIGGAQTHVRDLAKEFKNEGNEVIIIVGEEGIFTKQLQEISISTIILNDLQRNISIFKDISCAIKLRKLIISLNPDIVALHSSKAGIIGRLSLVATKIPVIFTAHGWAFTDGIPANKKYIYIFIEKIFSRLADKIITVSNKDKELAIKYKVSSENKQIVIHNGIPDSIMQKNNAEKNNYNGFDNNKVQLISIARFSKQKDHITLFHALKKITYKNWHLKLVGKGPLLDEMIVLSNSLGLSNNITFCGEREDIEHLLVTSDIFLLSTNWEGLPISIIEAMRAGLPIISTDVGGVNELISDNNNGYLVKSKDSSQLARKIESLLLSKERRETFGMKSRELFINKFHISSMYIKTKNTYEAVIKEKKC</sequence>
<dbReference type="CDD" id="cd03808">
    <property type="entry name" value="GT4_CapM-like"/>
    <property type="match status" value="1"/>
</dbReference>
<dbReference type="PANTHER" id="PTHR12526">
    <property type="entry name" value="GLYCOSYLTRANSFERASE"/>
    <property type="match status" value="1"/>
</dbReference>
<dbReference type="SUPFAM" id="SSF53756">
    <property type="entry name" value="UDP-Glycosyltransferase/glycogen phosphorylase"/>
    <property type="match status" value="1"/>
</dbReference>
<keyword evidence="3" id="KW-0808">Transferase</keyword>
<dbReference type="PANTHER" id="PTHR12526:SF630">
    <property type="entry name" value="GLYCOSYLTRANSFERASE"/>
    <property type="match status" value="1"/>
</dbReference>
<feature type="domain" description="Glycosyltransferase subfamily 4-like N-terminal" evidence="2">
    <location>
        <begin position="13"/>
        <end position="176"/>
    </location>
</feature>
<name>A0A346CL41_9GAMM</name>
<dbReference type="GO" id="GO:1901135">
    <property type="term" value="P:carbohydrate derivative metabolic process"/>
    <property type="evidence" value="ECO:0007669"/>
    <property type="project" value="UniProtKB-ARBA"/>
</dbReference>
<reference evidence="3" key="1">
    <citation type="submission" date="2018-06" db="EMBL/GenBank/DDBJ databases">
        <title>Development of a Molecular Serotyping Scheme and a Multiplexed Luminex-Based Array for Providencia.</title>
        <authorList>
            <person name="Du Y."/>
            <person name="Liu B."/>
        </authorList>
    </citation>
    <scope>NUCLEOTIDE SEQUENCE</scope>
</reference>
<evidence type="ECO:0000313" key="3">
    <source>
        <dbReference type="EMBL" id="AXL96315.1"/>
    </source>
</evidence>
<feature type="domain" description="Glycosyl transferase family 1" evidence="1">
    <location>
        <begin position="187"/>
        <end position="348"/>
    </location>
</feature>
<dbReference type="EMBL" id="MH444259">
    <property type="protein sequence ID" value="AXL96315.1"/>
    <property type="molecule type" value="Genomic_DNA"/>
</dbReference>
<dbReference type="InterPro" id="IPR001296">
    <property type="entry name" value="Glyco_trans_1"/>
</dbReference>
<dbReference type="AlphaFoldDB" id="A0A346CL41"/>
<gene>
    <name evidence="3" type="primary">gt4</name>
</gene>
<dbReference type="InterPro" id="IPR028098">
    <property type="entry name" value="Glyco_trans_4-like_N"/>
</dbReference>